<dbReference type="InterPro" id="IPR051338">
    <property type="entry name" value="NodU/CmcH_Carbamoyltrnsfr"/>
</dbReference>
<dbReference type="InterPro" id="IPR043129">
    <property type="entry name" value="ATPase_NBD"/>
</dbReference>
<organism evidence="4 5">
    <name type="scientific">Oleiphilus messinensis</name>
    <dbReference type="NCBI Taxonomy" id="141451"/>
    <lineage>
        <taxon>Bacteria</taxon>
        <taxon>Pseudomonadati</taxon>
        <taxon>Pseudomonadota</taxon>
        <taxon>Gammaproteobacteria</taxon>
        <taxon>Oceanospirillales</taxon>
        <taxon>Oleiphilaceae</taxon>
        <taxon>Oleiphilus</taxon>
    </lineage>
</organism>
<evidence type="ECO:0000259" key="3">
    <source>
        <dbReference type="Pfam" id="PF16861"/>
    </source>
</evidence>
<keyword evidence="5" id="KW-1185">Reference proteome</keyword>
<reference evidence="4 5" key="1">
    <citation type="submission" date="2017-05" db="EMBL/GenBank/DDBJ databases">
        <title>Genomic insights into alkan degradation activity of Oleiphilus messinensis.</title>
        <authorList>
            <person name="Kozyavkin S.A."/>
            <person name="Slesarev A.I."/>
            <person name="Golyshin P.N."/>
            <person name="Korzhenkov A."/>
            <person name="Golyshina O.N."/>
            <person name="Toshchakov S.V."/>
        </authorList>
    </citation>
    <scope>NUCLEOTIDE SEQUENCE [LARGE SCALE GENOMIC DNA]</scope>
    <source>
        <strain evidence="4 5">ME102</strain>
    </source>
</reference>
<dbReference type="Gene3D" id="3.90.870.20">
    <property type="entry name" value="Carbamoyltransferase, C-terminal domain"/>
    <property type="match status" value="1"/>
</dbReference>
<dbReference type="PANTHER" id="PTHR34847">
    <property type="entry name" value="NODULATION PROTEIN U"/>
    <property type="match status" value="1"/>
</dbReference>
<name>A0A1Y0I3K5_9GAMM</name>
<feature type="domain" description="Carbamoyltransferase C-terminal" evidence="3">
    <location>
        <begin position="386"/>
        <end position="553"/>
    </location>
</feature>
<proteinExistence type="inferred from homology"/>
<dbReference type="Pfam" id="PF02543">
    <property type="entry name" value="Carbam_trans_N"/>
    <property type="match status" value="2"/>
</dbReference>
<evidence type="ECO:0000313" key="5">
    <source>
        <dbReference type="Proteomes" id="UP000196027"/>
    </source>
</evidence>
<dbReference type="Proteomes" id="UP000196027">
    <property type="component" value="Chromosome"/>
</dbReference>
<dbReference type="RefSeq" id="WP_087459587.1">
    <property type="nucleotide sequence ID" value="NZ_CP021425.1"/>
</dbReference>
<dbReference type="InterPro" id="IPR031730">
    <property type="entry name" value="Carbam_trans_C"/>
</dbReference>
<dbReference type="GO" id="GO:0016740">
    <property type="term" value="F:transferase activity"/>
    <property type="evidence" value="ECO:0007669"/>
    <property type="project" value="UniProtKB-KW"/>
</dbReference>
<keyword evidence="4" id="KW-0808">Transferase</keyword>
<accession>A0A1Y0I3K5</accession>
<dbReference type="Pfam" id="PF16861">
    <property type="entry name" value="Carbam_trans_C"/>
    <property type="match status" value="1"/>
</dbReference>
<evidence type="ECO:0000256" key="1">
    <source>
        <dbReference type="ARBA" id="ARBA00006129"/>
    </source>
</evidence>
<dbReference type="InterPro" id="IPR038152">
    <property type="entry name" value="Carbam_trans_C_sf"/>
</dbReference>
<comment type="similarity">
    <text evidence="1">Belongs to the NodU/CmcH family.</text>
</comment>
<evidence type="ECO:0000313" key="4">
    <source>
        <dbReference type="EMBL" id="ARU54376.1"/>
    </source>
</evidence>
<dbReference type="OrthoDB" id="9780777at2"/>
<dbReference type="Gene3D" id="3.30.420.40">
    <property type="match status" value="2"/>
</dbReference>
<dbReference type="CDD" id="cd24098">
    <property type="entry name" value="ASKHA_NBD_TobZ_N"/>
    <property type="match status" value="1"/>
</dbReference>
<gene>
    <name evidence="4" type="ORF">OLMES_0270</name>
</gene>
<dbReference type="AlphaFoldDB" id="A0A1Y0I3K5"/>
<protein>
    <submittedName>
        <fullName evidence="4">Carbamoyltransferase family protein</fullName>
    </submittedName>
</protein>
<sequence length="666" mass="74899">MKKKCSNPPWILGLSFSHNGAACLLKGDEIVVAIQEERLTRRKRDRLYANEPSLAIPYCLDVAGITAGDLDCVVINSQTRLKNRKNDIYLNPDLRVGYHNTPVLSMPHHLAHAYSAFATSGFDTADILVIDGFGSHYEDLLSAEQKLVDRVDNTWEHCSFYRGNDTEIVPSRKFASPVTQIQSTGKKWVPSLGKIFELISEVSFQDPASAGKVMGLAAFGTSRIPVELFLNVEHGHLEIFDQFVQHFPSSHWSQTGMDAEKHADLAASAQRALEHAVLELLKHYRRTSDSTKLCYAGGVALNSILNERIIRESGYEQVYIMPASEDNGVAIGAAYYGLFQLTGQNTRKKLIHEGLGRTYSEAEIEKAINEKSSVFDVTDEGIEQIADRISSGQIGAWFHGRSEFGPRALGNRSILCDPRNPNAKDFINKEIKRREPFRPFAPSVLIEHVEDWFESGGRDSVSPFMLRVMEIKPEKANQVPAVLHVDDTARVQTVAPENGPYYDLIQWFYKKTGIPMLLNTSLNIMGEPIVEQPEDALWSLLETPLAFCAFPGRVVSRKSNSSFLDLLPVVNSFSYTLQHGSSSNGYKKPDLDDLVVTYPATRWGVRARTLKHYYFSLLRYIDGETTNYGILLKLNMNPENKDHVQWWLKNVRILVRSGLIDLQYAK</sequence>
<dbReference type="KEGG" id="ome:OLMES_0270"/>
<dbReference type="PANTHER" id="PTHR34847:SF1">
    <property type="entry name" value="NODULATION PROTEIN U"/>
    <property type="match status" value="1"/>
</dbReference>
<feature type="domain" description="Carbamoyltransferase" evidence="2">
    <location>
        <begin position="100"/>
        <end position="334"/>
    </location>
</feature>
<dbReference type="InterPro" id="IPR003696">
    <property type="entry name" value="Carbtransf_dom"/>
</dbReference>
<feature type="domain" description="Carbamoyltransferase" evidence="2">
    <location>
        <begin position="11"/>
        <end position="80"/>
    </location>
</feature>
<dbReference type="SUPFAM" id="SSF53067">
    <property type="entry name" value="Actin-like ATPase domain"/>
    <property type="match status" value="1"/>
</dbReference>
<evidence type="ECO:0000259" key="2">
    <source>
        <dbReference type="Pfam" id="PF02543"/>
    </source>
</evidence>
<dbReference type="EMBL" id="CP021425">
    <property type="protein sequence ID" value="ARU54376.1"/>
    <property type="molecule type" value="Genomic_DNA"/>
</dbReference>